<dbReference type="InterPro" id="IPR008767">
    <property type="entry name" value="Phage_SPP1_head-tail_adaptor"/>
</dbReference>
<name>A0A3F3A586_CLOB6</name>
<sequence>MLTKKQIMNNLSIVFNKKISILQFKDVKNEIRDTEQKLVEINEMWAFITSLAKGAEYLENKKIQQKLIYKIIIRKTSIEINQSMFIKYEEKLFNIKDIVDINSPYITLFVEEKESEQNK</sequence>
<organism evidence="1 2">
    <name type="scientific">Clostridium botulinum (strain 657 / Type Ba4)</name>
    <dbReference type="NCBI Taxonomy" id="515621"/>
    <lineage>
        <taxon>Bacteria</taxon>
        <taxon>Bacillati</taxon>
        <taxon>Bacillota</taxon>
        <taxon>Clostridia</taxon>
        <taxon>Eubacteriales</taxon>
        <taxon>Clostridiaceae</taxon>
        <taxon>Clostridium</taxon>
    </lineage>
</organism>
<dbReference type="KEGG" id="cbi:CLJ_B1400"/>
<dbReference type="NCBIfam" id="TIGR01563">
    <property type="entry name" value="gp16_SPP1"/>
    <property type="match status" value="1"/>
</dbReference>
<evidence type="ECO:0000313" key="2">
    <source>
        <dbReference type="Proteomes" id="UP000002333"/>
    </source>
</evidence>
<accession>A0A3F3A586</accession>
<reference evidence="1 2" key="1">
    <citation type="journal article" date="2007" name="PLoS ONE">
        <title>Analysis of the neurotoxin complex genes in Clostridium botulinum A1-A4 and B1 strains: BoNT/A3, /Ba4 and /B1 clusters are located within plasmids.</title>
        <authorList>
            <person name="Smith T.J."/>
            <person name="Hill K.K."/>
            <person name="Foley B.T."/>
            <person name="Detter J.C."/>
            <person name="Munk A.C."/>
            <person name="Bruce D.C."/>
            <person name="Doggett N.A."/>
            <person name="Smith L.A."/>
            <person name="Marks J.D."/>
            <person name="Xie G."/>
            <person name="Brettin T.S."/>
        </authorList>
    </citation>
    <scope>NUCLEOTIDE SEQUENCE [LARGE SCALE GENOMIC DNA]</scope>
    <source>
        <strain evidence="2">657 / Type Ba4</strain>
    </source>
</reference>
<protein>
    <submittedName>
        <fullName evidence="1">Phage head-tail adaptor</fullName>
    </submittedName>
</protein>
<dbReference type="EMBL" id="CP001083">
    <property type="protein sequence ID" value="ACQ52336.1"/>
    <property type="molecule type" value="Genomic_DNA"/>
</dbReference>
<dbReference type="InterPro" id="IPR038666">
    <property type="entry name" value="SSP1_head-tail_sf"/>
</dbReference>
<gene>
    <name evidence="1" type="ordered locus">CLJ_B1400</name>
</gene>
<reference evidence="2" key="2">
    <citation type="submission" date="2008-05" db="EMBL/GenBank/DDBJ databases">
        <title>Genome sequence of Clostridium botulinum Ba4 strain 657.</title>
        <authorList>
            <person name="Shrivastava S."/>
            <person name="Brown J.L."/>
            <person name="Bruce D."/>
            <person name="Detter C."/>
            <person name="Munk C."/>
            <person name="Smith L.A."/>
            <person name="Smith T.J."/>
            <person name="Sutton G."/>
            <person name="Brettin T.S."/>
        </authorList>
    </citation>
    <scope>NUCLEOTIDE SEQUENCE [LARGE SCALE GENOMIC DNA]</scope>
    <source>
        <strain evidence="2">657 / Type Ba4</strain>
    </source>
</reference>
<dbReference type="Pfam" id="PF05521">
    <property type="entry name" value="Phage_HCP"/>
    <property type="match status" value="1"/>
</dbReference>
<evidence type="ECO:0000313" key="1">
    <source>
        <dbReference type="EMBL" id="ACQ52336.1"/>
    </source>
</evidence>
<dbReference type="AlphaFoldDB" id="A0A3F3A586"/>
<dbReference type="Gene3D" id="2.40.10.270">
    <property type="entry name" value="Bacteriophage SPP1 head-tail adaptor protein"/>
    <property type="match status" value="1"/>
</dbReference>
<dbReference type="Proteomes" id="UP000002333">
    <property type="component" value="Chromosome"/>
</dbReference>
<proteinExistence type="predicted"/>